<evidence type="ECO:0000256" key="1">
    <source>
        <dbReference type="ARBA" id="ARBA00004479"/>
    </source>
</evidence>
<keyword evidence="9" id="KW-1185">Reference proteome</keyword>
<dbReference type="InterPro" id="IPR032675">
    <property type="entry name" value="LRR_dom_sf"/>
</dbReference>
<dbReference type="GO" id="GO:0016020">
    <property type="term" value="C:membrane"/>
    <property type="evidence" value="ECO:0007669"/>
    <property type="project" value="UniProtKB-SubCell"/>
</dbReference>
<keyword evidence="2" id="KW-0812">Transmembrane</keyword>
<name>A0A835J939_9ROSI</name>
<evidence type="ECO:0000256" key="5">
    <source>
        <dbReference type="ARBA" id="ARBA00023136"/>
    </source>
</evidence>
<evidence type="ECO:0000256" key="6">
    <source>
        <dbReference type="ARBA" id="ARBA00023170"/>
    </source>
</evidence>
<evidence type="ECO:0000256" key="2">
    <source>
        <dbReference type="ARBA" id="ARBA00022692"/>
    </source>
</evidence>
<keyword evidence="5" id="KW-0472">Membrane</keyword>
<dbReference type="AlphaFoldDB" id="A0A835J939"/>
<organism evidence="8 9">
    <name type="scientific">Salix dunnii</name>
    <dbReference type="NCBI Taxonomy" id="1413687"/>
    <lineage>
        <taxon>Eukaryota</taxon>
        <taxon>Viridiplantae</taxon>
        <taxon>Streptophyta</taxon>
        <taxon>Embryophyta</taxon>
        <taxon>Tracheophyta</taxon>
        <taxon>Spermatophyta</taxon>
        <taxon>Magnoliopsida</taxon>
        <taxon>eudicotyledons</taxon>
        <taxon>Gunneridae</taxon>
        <taxon>Pentapetalae</taxon>
        <taxon>rosids</taxon>
        <taxon>fabids</taxon>
        <taxon>Malpighiales</taxon>
        <taxon>Salicaceae</taxon>
        <taxon>Saliceae</taxon>
        <taxon>Salix</taxon>
    </lineage>
</organism>
<dbReference type="SUPFAM" id="SSF52058">
    <property type="entry name" value="L domain-like"/>
    <property type="match status" value="1"/>
</dbReference>
<dbReference type="Gene3D" id="3.80.10.10">
    <property type="entry name" value="Ribonuclease Inhibitor"/>
    <property type="match status" value="1"/>
</dbReference>
<dbReference type="InterPro" id="IPR046956">
    <property type="entry name" value="RLP23-like"/>
</dbReference>
<gene>
    <name evidence="8" type="ORF">SADUNF_Sadunf16G0110700</name>
</gene>
<protein>
    <submittedName>
        <fullName evidence="8">Uncharacterized protein</fullName>
    </submittedName>
</protein>
<dbReference type="Proteomes" id="UP000657918">
    <property type="component" value="Chromosome 16"/>
</dbReference>
<keyword evidence="4" id="KW-1133">Transmembrane helix</keyword>
<reference evidence="8 9" key="1">
    <citation type="submission" date="2020-10" db="EMBL/GenBank/DDBJ databases">
        <title>Plant Genome Project.</title>
        <authorList>
            <person name="Zhang R.-G."/>
        </authorList>
    </citation>
    <scope>NUCLEOTIDE SEQUENCE [LARGE SCALE GENOMIC DNA]</scope>
    <source>
        <strain evidence="8">FAFU-HL-1</strain>
        <tissue evidence="8">Leaf</tissue>
    </source>
</reference>
<evidence type="ECO:0000256" key="4">
    <source>
        <dbReference type="ARBA" id="ARBA00022989"/>
    </source>
</evidence>
<evidence type="ECO:0000313" key="8">
    <source>
        <dbReference type="EMBL" id="KAF9665322.1"/>
    </source>
</evidence>
<keyword evidence="3" id="KW-0732">Signal</keyword>
<proteinExistence type="predicted"/>
<evidence type="ECO:0000256" key="7">
    <source>
        <dbReference type="ARBA" id="ARBA00023180"/>
    </source>
</evidence>
<keyword evidence="6" id="KW-0675">Receptor</keyword>
<keyword evidence="7" id="KW-0325">Glycoprotein</keyword>
<accession>A0A835J939</accession>
<dbReference type="EMBL" id="JADGMS010000016">
    <property type="protein sequence ID" value="KAF9665322.1"/>
    <property type="molecule type" value="Genomic_DNA"/>
</dbReference>
<dbReference type="PANTHER" id="PTHR48063:SF112">
    <property type="entry name" value="RECEPTOR LIKE PROTEIN 30-LIKE"/>
    <property type="match status" value="1"/>
</dbReference>
<evidence type="ECO:0000313" key="9">
    <source>
        <dbReference type="Proteomes" id="UP000657918"/>
    </source>
</evidence>
<evidence type="ECO:0000256" key="3">
    <source>
        <dbReference type="ARBA" id="ARBA00022729"/>
    </source>
</evidence>
<dbReference type="PANTHER" id="PTHR48063">
    <property type="entry name" value="LRR RECEPTOR-LIKE KINASE"/>
    <property type="match status" value="1"/>
</dbReference>
<comment type="subcellular location">
    <subcellularLocation>
        <location evidence="1">Membrane</location>
        <topology evidence="1">Single-pass type I membrane protein</topology>
    </subcellularLocation>
</comment>
<comment type="caution">
    <text evidence="8">The sequence shown here is derived from an EMBL/GenBank/DDBJ whole genome shotgun (WGS) entry which is preliminary data.</text>
</comment>
<sequence length="125" mass="14051">MLLEAQTRTPSSFGHLTKLNYLDLSCKIPSTFGTLQVSLRSRFLSTISVLLQTLRGPIPDSIYRFQNLEKLDLALNFFGVILELKRLLKSRNLVSLQLSGNNLLLLDSHNAAIPPSKFSFLRFSA</sequence>